<proteinExistence type="predicted"/>
<dbReference type="AlphaFoldDB" id="E1QKH7"/>
<dbReference type="PANTHER" id="PTHR37468">
    <property type="entry name" value="SULFATE TRANSPORTER CYSZ"/>
    <property type="match status" value="1"/>
</dbReference>
<dbReference type="Proteomes" id="UP000009047">
    <property type="component" value="Chromosome"/>
</dbReference>
<evidence type="ECO:0000256" key="3">
    <source>
        <dbReference type="ARBA" id="ARBA00022475"/>
    </source>
</evidence>
<evidence type="ECO:0000256" key="1">
    <source>
        <dbReference type="ARBA" id="ARBA00004141"/>
    </source>
</evidence>
<evidence type="ECO:0000256" key="6">
    <source>
        <dbReference type="ARBA" id="ARBA00022692"/>
    </source>
</evidence>
<keyword evidence="2" id="KW-0813">Transport</keyword>
<accession>E1QKH7</accession>
<dbReference type="OrthoDB" id="5523805at2"/>
<keyword evidence="6 10" id="KW-0812">Transmembrane</keyword>
<keyword evidence="4" id="KW-0997">Cell inner membrane</keyword>
<evidence type="ECO:0000256" key="9">
    <source>
        <dbReference type="ARBA" id="ARBA00023136"/>
    </source>
</evidence>
<evidence type="ECO:0008006" key="13">
    <source>
        <dbReference type="Google" id="ProtNLM"/>
    </source>
</evidence>
<evidence type="ECO:0000313" key="11">
    <source>
        <dbReference type="EMBL" id="ADK86070.1"/>
    </source>
</evidence>
<reference evidence="11 12" key="1">
    <citation type="journal article" date="2010" name="Stand. Genomic Sci.">
        <title>Complete genome sequence of Desulfarculus baarsii type strain (2st14).</title>
        <authorList>
            <person name="Sun H."/>
            <person name="Spring S."/>
            <person name="Lapidus A."/>
            <person name="Davenport K."/>
            <person name="Del Rio T.G."/>
            <person name="Tice H."/>
            <person name="Nolan M."/>
            <person name="Copeland A."/>
            <person name="Cheng J.F."/>
            <person name="Lucas S."/>
            <person name="Tapia R."/>
            <person name="Goodwin L."/>
            <person name="Pitluck S."/>
            <person name="Ivanova N."/>
            <person name="Pagani I."/>
            <person name="Mavromatis K."/>
            <person name="Ovchinnikova G."/>
            <person name="Pati A."/>
            <person name="Chen A."/>
            <person name="Palaniappan K."/>
            <person name="Hauser L."/>
            <person name="Chang Y.J."/>
            <person name="Jeffries C.D."/>
            <person name="Detter J.C."/>
            <person name="Han C."/>
            <person name="Rohde M."/>
            <person name="Brambilla E."/>
            <person name="Goker M."/>
            <person name="Woyke T."/>
            <person name="Bristow J."/>
            <person name="Eisen J.A."/>
            <person name="Markowitz V."/>
            <person name="Hugenholtz P."/>
            <person name="Kyrpides N.C."/>
            <person name="Klenk H.P."/>
            <person name="Land M."/>
        </authorList>
    </citation>
    <scope>NUCLEOTIDE SEQUENCE [LARGE SCALE GENOMIC DNA]</scope>
    <source>
        <strain evidence="12">ATCC 33931 / DSM 2075 / LMG 7858 / VKM B-1802 / 2st14</strain>
    </source>
</reference>
<dbReference type="GO" id="GO:0000103">
    <property type="term" value="P:sulfate assimilation"/>
    <property type="evidence" value="ECO:0007669"/>
    <property type="project" value="TreeGrafter"/>
</dbReference>
<keyword evidence="8" id="KW-0764">Sulfate transport</keyword>
<dbReference type="KEGG" id="dbr:Deba_2716"/>
<dbReference type="HOGENOM" id="CLU_1007811_0_0_7"/>
<evidence type="ECO:0000256" key="2">
    <source>
        <dbReference type="ARBA" id="ARBA00022448"/>
    </source>
</evidence>
<keyword evidence="12" id="KW-1185">Reference proteome</keyword>
<dbReference type="GO" id="GO:0009675">
    <property type="term" value="F:high-affinity sulfate:proton symporter activity"/>
    <property type="evidence" value="ECO:0007669"/>
    <property type="project" value="TreeGrafter"/>
</dbReference>
<dbReference type="Pfam" id="PF07264">
    <property type="entry name" value="EI24"/>
    <property type="match status" value="1"/>
</dbReference>
<gene>
    <name evidence="11" type="ordered locus">Deba_2716</name>
</gene>
<dbReference type="EMBL" id="CP002085">
    <property type="protein sequence ID" value="ADK86070.1"/>
    <property type="molecule type" value="Genomic_DNA"/>
</dbReference>
<evidence type="ECO:0000256" key="7">
    <source>
        <dbReference type="ARBA" id="ARBA00022989"/>
    </source>
</evidence>
<feature type="transmembrane region" description="Helical" evidence="10">
    <location>
        <begin position="31"/>
        <end position="56"/>
    </location>
</feature>
<dbReference type="STRING" id="644282.Deba_2716"/>
<dbReference type="InterPro" id="IPR059112">
    <property type="entry name" value="CysZ/EI24"/>
</dbReference>
<comment type="subcellular location">
    <subcellularLocation>
        <location evidence="1">Membrane</location>
        <topology evidence="1">Multi-pass membrane protein</topology>
    </subcellularLocation>
</comment>
<evidence type="ECO:0000256" key="8">
    <source>
        <dbReference type="ARBA" id="ARBA00023032"/>
    </source>
</evidence>
<keyword evidence="5" id="KW-0028">Amino-acid biosynthesis</keyword>
<keyword evidence="3" id="KW-1003">Cell membrane</keyword>
<protein>
    <recommendedName>
        <fullName evidence="13">CysZ protein</fullName>
    </recommendedName>
</protein>
<feature type="transmembrane region" description="Helical" evidence="10">
    <location>
        <begin position="213"/>
        <end position="246"/>
    </location>
</feature>
<keyword evidence="9 10" id="KW-0472">Membrane</keyword>
<organism evidence="11 12">
    <name type="scientific">Desulfarculus baarsii (strain ATCC 33931 / DSM 2075 / LMG 7858 / VKM B-1802 / 2st14)</name>
    <dbReference type="NCBI Taxonomy" id="644282"/>
    <lineage>
        <taxon>Bacteria</taxon>
        <taxon>Pseudomonadati</taxon>
        <taxon>Thermodesulfobacteriota</taxon>
        <taxon>Desulfarculia</taxon>
        <taxon>Desulfarculales</taxon>
        <taxon>Desulfarculaceae</taxon>
        <taxon>Desulfarculus</taxon>
    </lineage>
</organism>
<evidence type="ECO:0000313" key="12">
    <source>
        <dbReference type="Proteomes" id="UP000009047"/>
    </source>
</evidence>
<evidence type="ECO:0000256" key="10">
    <source>
        <dbReference type="SAM" id="Phobius"/>
    </source>
</evidence>
<keyword evidence="7 10" id="KW-1133">Transmembrane helix</keyword>
<feature type="transmembrane region" description="Helical" evidence="10">
    <location>
        <begin position="146"/>
        <end position="167"/>
    </location>
</feature>
<evidence type="ECO:0000256" key="5">
    <source>
        <dbReference type="ARBA" id="ARBA00022605"/>
    </source>
</evidence>
<evidence type="ECO:0000256" key="4">
    <source>
        <dbReference type="ARBA" id="ARBA00022519"/>
    </source>
</evidence>
<name>E1QKH7_DESB2</name>
<dbReference type="GO" id="GO:0005886">
    <property type="term" value="C:plasma membrane"/>
    <property type="evidence" value="ECO:0007669"/>
    <property type="project" value="TreeGrafter"/>
</dbReference>
<dbReference type="GO" id="GO:0019344">
    <property type="term" value="P:cysteine biosynthetic process"/>
    <property type="evidence" value="ECO:0007669"/>
    <property type="project" value="TreeGrafter"/>
</dbReference>
<sequence length="252" mass="26864">MSVDQWAGPSALWAGVSAPWRAFRLLARQPALWPLCLLPTLINVVLLGAFVFGLFTHLPGWLEAWLPRGEGWWWAWLYYLALVVAGLLALGVGLLLLASLGRVLAAPFLDVLARRVEVVVSGAPAPPGPGPLATVARVLRQEALKLLLYAALTLALTFLGLLAPLLGGAASAALGWLLTAFFLALEFMDYPLERRGLGLGGKIAAVWRTTPGWLGLGGALMALGLIPLLNLLFLPLAAVAGTLYYLESRSTN</sequence>
<dbReference type="InterPro" id="IPR050480">
    <property type="entry name" value="CysZ-like"/>
</dbReference>
<dbReference type="PANTHER" id="PTHR37468:SF1">
    <property type="entry name" value="SULFATE TRANSPORTER CYSZ"/>
    <property type="match status" value="1"/>
</dbReference>
<dbReference type="RefSeq" id="WP_013259509.1">
    <property type="nucleotide sequence ID" value="NC_014365.1"/>
</dbReference>
<feature type="transmembrane region" description="Helical" evidence="10">
    <location>
        <begin position="76"/>
        <end position="98"/>
    </location>
</feature>
<dbReference type="eggNOG" id="COG2981">
    <property type="taxonomic scope" value="Bacteria"/>
</dbReference>